<dbReference type="CDD" id="cd06257">
    <property type="entry name" value="DnaJ"/>
    <property type="match status" value="1"/>
</dbReference>
<evidence type="ECO:0000256" key="1">
    <source>
        <dbReference type="SAM" id="MobiDB-lite"/>
    </source>
</evidence>
<dbReference type="PROSITE" id="PS51257">
    <property type="entry name" value="PROKAR_LIPOPROTEIN"/>
    <property type="match status" value="1"/>
</dbReference>
<keyword evidence="5" id="KW-1185">Reference proteome</keyword>
<feature type="region of interest" description="Disordered" evidence="1">
    <location>
        <begin position="281"/>
        <end position="304"/>
    </location>
</feature>
<dbReference type="EMBL" id="MU004298">
    <property type="protein sequence ID" value="KAF2660616.1"/>
    <property type="molecule type" value="Genomic_DNA"/>
</dbReference>
<dbReference type="AlphaFoldDB" id="A0A6A6TME0"/>
<keyword evidence="2" id="KW-0472">Membrane</keyword>
<dbReference type="OrthoDB" id="445556at2759"/>
<gene>
    <name evidence="4" type="ORF">K491DRAFT_711522</name>
</gene>
<sequence>MLSKKPAVLLSSYSSLPSLTYGPAHSSTSCRSSPAYARRYAQHASEPHTRPPPPPQLPGDETDLAWPEPLHPHTAPTPYQILALRRGDVYTKRRFYALAKIYHPDRQSQPSSPVAHLPSAVRTERYRLLVAAHDIFCDESKRRAYDLWGHGWTGHHHSTPNDVPFEWRPTTRQWPSEHDPMRNATWEDWERWYDREYQREKGEDPHATYMSNFGFMSLIFALVSIGGVVQGTRANVMTYSVMEQRDRVHKDASIELQRSKHATMTGDRGERIRTFLEHREATLARDERLPPPSESCSPDSIGKQ</sequence>
<evidence type="ECO:0000259" key="3">
    <source>
        <dbReference type="PROSITE" id="PS50076"/>
    </source>
</evidence>
<evidence type="ECO:0000256" key="2">
    <source>
        <dbReference type="SAM" id="Phobius"/>
    </source>
</evidence>
<keyword evidence="2" id="KW-1133">Transmembrane helix</keyword>
<dbReference type="InterPro" id="IPR036869">
    <property type="entry name" value="J_dom_sf"/>
</dbReference>
<organism evidence="4 5">
    <name type="scientific">Lophiostoma macrostomum CBS 122681</name>
    <dbReference type="NCBI Taxonomy" id="1314788"/>
    <lineage>
        <taxon>Eukaryota</taxon>
        <taxon>Fungi</taxon>
        <taxon>Dikarya</taxon>
        <taxon>Ascomycota</taxon>
        <taxon>Pezizomycotina</taxon>
        <taxon>Dothideomycetes</taxon>
        <taxon>Pleosporomycetidae</taxon>
        <taxon>Pleosporales</taxon>
        <taxon>Lophiostomataceae</taxon>
        <taxon>Lophiostoma</taxon>
    </lineage>
</organism>
<reference evidence="4" key="1">
    <citation type="journal article" date="2020" name="Stud. Mycol.">
        <title>101 Dothideomycetes genomes: a test case for predicting lifestyles and emergence of pathogens.</title>
        <authorList>
            <person name="Haridas S."/>
            <person name="Albert R."/>
            <person name="Binder M."/>
            <person name="Bloem J."/>
            <person name="Labutti K."/>
            <person name="Salamov A."/>
            <person name="Andreopoulos B."/>
            <person name="Baker S."/>
            <person name="Barry K."/>
            <person name="Bills G."/>
            <person name="Bluhm B."/>
            <person name="Cannon C."/>
            <person name="Castanera R."/>
            <person name="Culley D."/>
            <person name="Daum C."/>
            <person name="Ezra D."/>
            <person name="Gonzalez J."/>
            <person name="Henrissat B."/>
            <person name="Kuo A."/>
            <person name="Liang C."/>
            <person name="Lipzen A."/>
            <person name="Lutzoni F."/>
            <person name="Magnuson J."/>
            <person name="Mondo S."/>
            <person name="Nolan M."/>
            <person name="Ohm R."/>
            <person name="Pangilinan J."/>
            <person name="Park H.-J."/>
            <person name="Ramirez L."/>
            <person name="Alfaro M."/>
            <person name="Sun H."/>
            <person name="Tritt A."/>
            <person name="Yoshinaga Y."/>
            <person name="Zwiers L.-H."/>
            <person name="Turgeon B."/>
            <person name="Goodwin S."/>
            <person name="Spatafora J."/>
            <person name="Crous P."/>
            <person name="Grigoriev I."/>
        </authorList>
    </citation>
    <scope>NUCLEOTIDE SEQUENCE</scope>
    <source>
        <strain evidence="4">CBS 122681</strain>
    </source>
</reference>
<feature type="transmembrane region" description="Helical" evidence="2">
    <location>
        <begin position="209"/>
        <end position="229"/>
    </location>
</feature>
<dbReference type="PANTHER" id="PTHR24074">
    <property type="entry name" value="CO-CHAPERONE PROTEIN DJLA"/>
    <property type="match status" value="1"/>
</dbReference>
<dbReference type="Proteomes" id="UP000799324">
    <property type="component" value="Unassembled WGS sequence"/>
</dbReference>
<dbReference type="InterPro" id="IPR001623">
    <property type="entry name" value="DnaJ_domain"/>
</dbReference>
<dbReference type="Gene3D" id="1.10.287.110">
    <property type="entry name" value="DnaJ domain"/>
    <property type="match status" value="1"/>
</dbReference>
<keyword evidence="2" id="KW-0812">Transmembrane</keyword>
<feature type="region of interest" description="Disordered" evidence="1">
    <location>
        <begin position="15"/>
        <end position="72"/>
    </location>
</feature>
<accession>A0A6A6TME0</accession>
<feature type="compositionally biased region" description="Polar residues" evidence="1">
    <location>
        <begin position="294"/>
        <end position="304"/>
    </location>
</feature>
<proteinExistence type="predicted"/>
<evidence type="ECO:0000313" key="4">
    <source>
        <dbReference type="EMBL" id="KAF2660616.1"/>
    </source>
</evidence>
<name>A0A6A6TME0_9PLEO</name>
<dbReference type="SUPFAM" id="SSF46565">
    <property type="entry name" value="Chaperone J-domain"/>
    <property type="match status" value="1"/>
</dbReference>
<feature type="domain" description="J" evidence="3">
    <location>
        <begin position="77"/>
        <end position="149"/>
    </location>
</feature>
<dbReference type="InterPro" id="IPR050817">
    <property type="entry name" value="DjlA_DnaK_co-chaperone"/>
</dbReference>
<dbReference type="PROSITE" id="PS50076">
    <property type="entry name" value="DNAJ_2"/>
    <property type="match status" value="1"/>
</dbReference>
<evidence type="ECO:0000313" key="5">
    <source>
        <dbReference type="Proteomes" id="UP000799324"/>
    </source>
</evidence>
<protein>
    <recommendedName>
        <fullName evidence="3">J domain-containing protein</fullName>
    </recommendedName>
</protein>